<dbReference type="Proteomes" id="UP000078302">
    <property type="component" value="Unassembled WGS sequence"/>
</dbReference>
<comment type="caution">
    <text evidence="3">The sequence shown here is derived from an EMBL/GenBank/DDBJ whole genome shotgun (WGS) entry which is preliminary data.</text>
</comment>
<feature type="transmembrane region" description="Helical" evidence="1">
    <location>
        <begin position="132"/>
        <end position="156"/>
    </location>
</feature>
<dbReference type="InterPro" id="IPR007404">
    <property type="entry name" value="YdjM-like"/>
</dbReference>
<feature type="signal peptide" evidence="2">
    <location>
        <begin position="1"/>
        <end position="21"/>
    </location>
</feature>
<feature type="chain" id="PRO_5008099529" description="Metal-dependent hydrolase" evidence="2">
    <location>
        <begin position="22"/>
        <end position="159"/>
    </location>
</feature>
<evidence type="ECO:0000256" key="2">
    <source>
        <dbReference type="SAM" id="SignalP"/>
    </source>
</evidence>
<keyword evidence="1" id="KW-0812">Transmembrane</keyword>
<feature type="transmembrane region" description="Helical" evidence="1">
    <location>
        <begin position="68"/>
        <end position="86"/>
    </location>
</feature>
<feature type="transmembrane region" description="Helical" evidence="1">
    <location>
        <begin position="31"/>
        <end position="47"/>
    </location>
</feature>
<keyword evidence="1" id="KW-1133">Transmembrane helix</keyword>
<dbReference type="OrthoDB" id="6163946at2"/>
<sequence>MNQIGHHITAASMAAAGAACALPYCDVTQIVVGVIAALGGASAPDWLEGAFRIPLTGKTIRLIPHRTLTHLPWIWAFTILVGISHLPSAWGIAVAAFAAAGLLHLAMDLLSPMGIPLLIPFAARTSLHGYRVGAISEAVTIVATSGTFVAIAAAIFSQA</sequence>
<protein>
    <recommendedName>
        <fullName evidence="5">Metal-dependent hydrolase</fullName>
    </recommendedName>
</protein>
<dbReference type="RefSeq" id="WP_064217956.1">
    <property type="nucleotide sequence ID" value="NZ_LVXZ01000013.1"/>
</dbReference>
<keyword evidence="1" id="KW-0472">Membrane</keyword>
<reference evidence="3 4" key="1">
    <citation type="submission" date="2016-04" db="EMBL/GenBank/DDBJ databases">
        <title>Acidithiobacillus ferrooxidans genome sequencing and assembly.</title>
        <authorList>
            <person name="Zhou Z."/>
        </authorList>
    </citation>
    <scope>NUCLEOTIDE SEQUENCE [LARGE SCALE GENOMIC DNA]</scope>
    <source>
        <strain evidence="3 4">BY0502</strain>
    </source>
</reference>
<evidence type="ECO:0000313" key="4">
    <source>
        <dbReference type="Proteomes" id="UP000078302"/>
    </source>
</evidence>
<evidence type="ECO:0000256" key="1">
    <source>
        <dbReference type="SAM" id="Phobius"/>
    </source>
</evidence>
<proteinExistence type="predicted"/>
<dbReference type="EMBL" id="LVXZ01000013">
    <property type="protein sequence ID" value="OAP93267.1"/>
    <property type="molecule type" value="Genomic_DNA"/>
</dbReference>
<keyword evidence="4" id="KW-1185">Reference proteome</keyword>
<evidence type="ECO:0008006" key="5">
    <source>
        <dbReference type="Google" id="ProtNLM"/>
    </source>
</evidence>
<dbReference type="AlphaFoldDB" id="A0A179BNC8"/>
<gene>
    <name evidence="3" type="ORF">A4H96_01530</name>
</gene>
<evidence type="ECO:0000313" key="3">
    <source>
        <dbReference type="EMBL" id="OAP93267.1"/>
    </source>
</evidence>
<keyword evidence="2" id="KW-0732">Signal</keyword>
<name>A0A179BNC8_ACIFR</name>
<dbReference type="Pfam" id="PF04307">
    <property type="entry name" value="YdjM"/>
    <property type="match status" value="1"/>
</dbReference>
<accession>A0A179BNC8</accession>
<organism evidence="3 4">
    <name type="scientific">Acidithiobacillus ferrooxidans</name>
    <name type="common">Thiobacillus ferrooxidans</name>
    <dbReference type="NCBI Taxonomy" id="920"/>
    <lineage>
        <taxon>Bacteria</taxon>
        <taxon>Pseudomonadati</taxon>
        <taxon>Pseudomonadota</taxon>
        <taxon>Acidithiobacillia</taxon>
        <taxon>Acidithiobacillales</taxon>
        <taxon>Acidithiobacillaceae</taxon>
        <taxon>Acidithiobacillus</taxon>
    </lineage>
</organism>